<feature type="non-terminal residue" evidence="2">
    <location>
        <position position="1"/>
    </location>
</feature>
<accession>A0A699KK47</accession>
<evidence type="ECO:0000313" key="2">
    <source>
        <dbReference type="EMBL" id="GFA95081.1"/>
    </source>
</evidence>
<protein>
    <submittedName>
        <fullName evidence="2">Uncharacterized protein</fullName>
    </submittedName>
</protein>
<sequence>RFRWWCKVGWLVAMMMWIGVVYVGGYRGMPTTVVAEAWPKRHRKWEEREERLGL</sequence>
<gene>
    <name evidence="2" type="ORF">Tci_667053</name>
</gene>
<organism evidence="2">
    <name type="scientific">Tanacetum cinerariifolium</name>
    <name type="common">Dalmatian daisy</name>
    <name type="synonym">Chrysanthemum cinerariifolium</name>
    <dbReference type="NCBI Taxonomy" id="118510"/>
    <lineage>
        <taxon>Eukaryota</taxon>
        <taxon>Viridiplantae</taxon>
        <taxon>Streptophyta</taxon>
        <taxon>Embryophyta</taxon>
        <taxon>Tracheophyta</taxon>
        <taxon>Spermatophyta</taxon>
        <taxon>Magnoliopsida</taxon>
        <taxon>eudicotyledons</taxon>
        <taxon>Gunneridae</taxon>
        <taxon>Pentapetalae</taxon>
        <taxon>asterids</taxon>
        <taxon>campanulids</taxon>
        <taxon>Asterales</taxon>
        <taxon>Asteraceae</taxon>
        <taxon>Asteroideae</taxon>
        <taxon>Anthemideae</taxon>
        <taxon>Anthemidinae</taxon>
        <taxon>Tanacetum</taxon>
    </lineage>
</organism>
<dbReference type="AlphaFoldDB" id="A0A699KK47"/>
<feature type="transmembrane region" description="Helical" evidence="1">
    <location>
        <begin position="7"/>
        <end position="25"/>
    </location>
</feature>
<comment type="caution">
    <text evidence="2">The sequence shown here is derived from an EMBL/GenBank/DDBJ whole genome shotgun (WGS) entry which is preliminary data.</text>
</comment>
<keyword evidence="1" id="KW-0472">Membrane</keyword>
<evidence type="ECO:0000256" key="1">
    <source>
        <dbReference type="SAM" id="Phobius"/>
    </source>
</evidence>
<dbReference type="EMBL" id="BKCJ010520596">
    <property type="protein sequence ID" value="GFA95081.1"/>
    <property type="molecule type" value="Genomic_DNA"/>
</dbReference>
<reference evidence="2" key="1">
    <citation type="journal article" date="2019" name="Sci. Rep.">
        <title>Draft genome of Tanacetum cinerariifolium, the natural source of mosquito coil.</title>
        <authorList>
            <person name="Yamashiro T."/>
            <person name="Shiraishi A."/>
            <person name="Satake H."/>
            <person name="Nakayama K."/>
        </authorList>
    </citation>
    <scope>NUCLEOTIDE SEQUENCE</scope>
</reference>
<proteinExistence type="predicted"/>
<keyword evidence="1" id="KW-0812">Transmembrane</keyword>
<keyword evidence="1" id="KW-1133">Transmembrane helix</keyword>
<name>A0A699KK47_TANCI</name>